<dbReference type="RefSeq" id="WP_013486189.1">
    <property type="nucleotide sequence ID" value="NC_014828.1"/>
</dbReference>
<dbReference type="HOGENOM" id="CLU_000445_5_0_9"/>
<evidence type="ECO:0000259" key="7">
    <source>
        <dbReference type="PROSITE" id="PS01124"/>
    </source>
</evidence>
<name>E6U4V6_ETHHY</name>
<evidence type="ECO:0000256" key="5">
    <source>
        <dbReference type="ARBA" id="ARBA00024867"/>
    </source>
</evidence>
<evidence type="ECO:0000256" key="3">
    <source>
        <dbReference type="ARBA" id="ARBA00023125"/>
    </source>
</evidence>
<keyword evidence="10" id="KW-1185">Reference proteome</keyword>
<dbReference type="CDD" id="cd17536">
    <property type="entry name" value="REC_YesN-like"/>
    <property type="match status" value="1"/>
</dbReference>
<evidence type="ECO:0000256" key="1">
    <source>
        <dbReference type="ARBA" id="ARBA00018672"/>
    </source>
</evidence>
<keyword evidence="4" id="KW-0804">Transcription</keyword>
<dbReference type="Gene3D" id="1.10.10.60">
    <property type="entry name" value="Homeodomain-like"/>
    <property type="match status" value="2"/>
</dbReference>
<evidence type="ECO:0000313" key="10">
    <source>
        <dbReference type="Proteomes" id="UP000001551"/>
    </source>
</evidence>
<dbReference type="eggNOG" id="COG2207">
    <property type="taxonomic scope" value="Bacteria"/>
</dbReference>
<sequence>MNQVMLVDDYEIFRKQLKKQVDWNNQLDFIISGEADNGWEALMALRQNPVDILVTDIKMPRLNGLELLERVQNEGLCKCVILLSEYADFEYARKGLVLGAFDYIVKPVENQSFLNVLSRAADYITKLSKAKKPEDKTAYERIAVVNCILNGTDNFENAVSHLVRKCDESVKHDFIKNGVLLAETERKIYQAVIEKNEWVALLVSDVDFICNKIIQSDNNYTTAAVFEEFLRELYTTIKTYHPSRMSALSEMVVDYILAHPFDKLTLTVISEKCFVSKAYLSHSFKTDMGRSYVEYVVGLKMQIVKKQLQETNMNMSEIAEKLHYEDYKYMGRLFKNIYGLTPSDYKKMRGMVHP</sequence>
<keyword evidence="2" id="KW-0805">Transcription regulation</keyword>
<dbReference type="SMART" id="SM00342">
    <property type="entry name" value="HTH_ARAC"/>
    <property type="match status" value="1"/>
</dbReference>
<evidence type="ECO:0000313" key="9">
    <source>
        <dbReference type="EMBL" id="ADU27841.1"/>
    </source>
</evidence>
<dbReference type="PROSITE" id="PS50110">
    <property type="entry name" value="RESPONSE_REGULATORY"/>
    <property type="match status" value="1"/>
</dbReference>
<feature type="modified residue" description="4-aspartylphosphate" evidence="6">
    <location>
        <position position="56"/>
    </location>
</feature>
<dbReference type="KEGG" id="eha:Ethha_2330"/>
<comment type="function">
    <text evidence="5">May play the central regulatory role in sporulation. It may be an element of the effector pathway responsible for the activation of sporulation genes in response to nutritional stress. Spo0A may act in concert with spo0H (a sigma factor) to control the expression of some genes that are critical to the sporulation process.</text>
</comment>
<dbReference type="AlphaFoldDB" id="E6U4V6"/>
<dbReference type="InterPro" id="IPR011006">
    <property type="entry name" value="CheY-like_superfamily"/>
</dbReference>
<dbReference type="Proteomes" id="UP000001551">
    <property type="component" value="Chromosome"/>
</dbReference>
<dbReference type="Gene3D" id="3.40.50.2300">
    <property type="match status" value="1"/>
</dbReference>
<feature type="domain" description="HTH araC/xylS-type" evidence="7">
    <location>
        <begin position="250"/>
        <end position="348"/>
    </location>
</feature>
<accession>E6U4V6</accession>
<dbReference type="InterPro" id="IPR009057">
    <property type="entry name" value="Homeodomain-like_sf"/>
</dbReference>
<dbReference type="PROSITE" id="PS01124">
    <property type="entry name" value="HTH_ARAC_FAMILY_2"/>
    <property type="match status" value="1"/>
</dbReference>
<organism evidence="9 10">
    <name type="scientific">Ethanoligenens harbinense (strain DSM 18485 / JCM 12961 / CGMCC 1.5033 / YUAN-3)</name>
    <dbReference type="NCBI Taxonomy" id="663278"/>
    <lineage>
        <taxon>Bacteria</taxon>
        <taxon>Bacillati</taxon>
        <taxon>Bacillota</taxon>
        <taxon>Clostridia</taxon>
        <taxon>Eubacteriales</taxon>
        <taxon>Oscillospiraceae</taxon>
        <taxon>Ethanoligenens</taxon>
    </lineage>
</organism>
<dbReference type="InterPro" id="IPR001789">
    <property type="entry name" value="Sig_transdc_resp-reg_receiver"/>
</dbReference>
<protein>
    <recommendedName>
        <fullName evidence="1">Stage 0 sporulation protein A homolog</fullName>
    </recommendedName>
</protein>
<dbReference type="PANTHER" id="PTHR43280:SF2">
    <property type="entry name" value="HTH-TYPE TRANSCRIPTIONAL REGULATOR EXSA"/>
    <property type="match status" value="1"/>
</dbReference>
<keyword evidence="3" id="KW-0238">DNA-binding</keyword>
<feature type="domain" description="Response regulatory" evidence="8">
    <location>
        <begin position="3"/>
        <end position="121"/>
    </location>
</feature>
<dbReference type="eggNOG" id="COG4753">
    <property type="taxonomic scope" value="Bacteria"/>
</dbReference>
<dbReference type="GO" id="GO:0003700">
    <property type="term" value="F:DNA-binding transcription factor activity"/>
    <property type="evidence" value="ECO:0007669"/>
    <property type="project" value="InterPro"/>
</dbReference>
<dbReference type="Pfam" id="PF00072">
    <property type="entry name" value="Response_reg"/>
    <property type="match status" value="1"/>
</dbReference>
<evidence type="ECO:0000259" key="8">
    <source>
        <dbReference type="PROSITE" id="PS50110"/>
    </source>
</evidence>
<evidence type="ECO:0000256" key="2">
    <source>
        <dbReference type="ARBA" id="ARBA00023015"/>
    </source>
</evidence>
<dbReference type="STRING" id="663278.Ethha_2330"/>
<evidence type="ECO:0000256" key="4">
    <source>
        <dbReference type="ARBA" id="ARBA00023163"/>
    </source>
</evidence>
<evidence type="ECO:0000256" key="6">
    <source>
        <dbReference type="PROSITE-ProRule" id="PRU00169"/>
    </source>
</evidence>
<dbReference type="PANTHER" id="PTHR43280">
    <property type="entry name" value="ARAC-FAMILY TRANSCRIPTIONAL REGULATOR"/>
    <property type="match status" value="1"/>
</dbReference>
<keyword evidence="6" id="KW-0597">Phosphoprotein</keyword>
<dbReference type="SUPFAM" id="SSF46689">
    <property type="entry name" value="Homeodomain-like"/>
    <property type="match status" value="2"/>
</dbReference>
<proteinExistence type="predicted"/>
<dbReference type="GO" id="GO:0043565">
    <property type="term" value="F:sequence-specific DNA binding"/>
    <property type="evidence" value="ECO:0007669"/>
    <property type="project" value="InterPro"/>
</dbReference>
<dbReference type="EMBL" id="CP002400">
    <property type="protein sequence ID" value="ADU27841.1"/>
    <property type="molecule type" value="Genomic_DNA"/>
</dbReference>
<gene>
    <name evidence="9" type="ordered locus">Ethha_2330</name>
</gene>
<dbReference type="Pfam" id="PF12833">
    <property type="entry name" value="HTH_18"/>
    <property type="match status" value="1"/>
</dbReference>
<dbReference type="SUPFAM" id="SSF52172">
    <property type="entry name" value="CheY-like"/>
    <property type="match status" value="1"/>
</dbReference>
<dbReference type="SMART" id="SM00448">
    <property type="entry name" value="REC"/>
    <property type="match status" value="1"/>
</dbReference>
<reference evidence="9 10" key="1">
    <citation type="submission" date="2010-12" db="EMBL/GenBank/DDBJ databases">
        <title>Complete sequence of Ethanoligenens harbinense YUAN-3.</title>
        <authorList>
            <person name="Lucas S."/>
            <person name="Copeland A."/>
            <person name="Lapidus A."/>
            <person name="Cheng J.-F."/>
            <person name="Bruce D."/>
            <person name="Goodwin L."/>
            <person name="Pitluck S."/>
            <person name="Chertkov O."/>
            <person name="Misra M."/>
            <person name="Detter J.C."/>
            <person name="Han C."/>
            <person name="Tapia R."/>
            <person name="Land M."/>
            <person name="Hauser L."/>
            <person name="Jeffries C."/>
            <person name="Kyrpides N."/>
            <person name="Ivanova N."/>
            <person name="Mikhailova N."/>
            <person name="Wang A."/>
            <person name="Mouttaki H."/>
            <person name="He Z."/>
            <person name="Zhou J."/>
            <person name="Hemme C.L."/>
            <person name="Woyke T."/>
        </authorList>
    </citation>
    <scope>NUCLEOTIDE SEQUENCE [LARGE SCALE GENOMIC DNA]</scope>
    <source>
        <strain evidence="10">DSM 18485 / JCM 12961 / CGMCC 1.5033 / YUAN-3</strain>
    </source>
</reference>
<dbReference type="GO" id="GO:0000160">
    <property type="term" value="P:phosphorelay signal transduction system"/>
    <property type="evidence" value="ECO:0007669"/>
    <property type="project" value="InterPro"/>
</dbReference>
<dbReference type="InterPro" id="IPR018060">
    <property type="entry name" value="HTH_AraC"/>
</dbReference>